<feature type="transmembrane region" description="Helical" evidence="8">
    <location>
        <begin position="295"/>
        <end position="317"/>
    </location>
</feature>
<dbReference type="Gene3D" id="3.40.50.80">
    <property type="entry name" value="Nucleotide-binding domain of ferredoxin-NADP reductase (FNR) module"/>
    <property type="match status" value="1"/>
</dbReference>
<feature type="binding site" evidence="7">
    <location>
        <position position="495"/>
    </location>
    <ligand>
        <name>FAD</name>
        <dbReference type="ChEBI" id="CHEBI:57692"/>
    </ligand>
</feature>
<feature type="binding site" evidence="7">
    <location>
        <position position="418"/>
    </location>
    <ligand>
        <name>FAD</name>
        <dbReference type="ChEBI" id="CHEBI:57692"/>
    </ligand>
</feature>
<comment type="cofactor">
    <cofactor evidence="2 7">
        <name>FAD</name>
        <dbReference type="ChEBI" id="CHEBI:57692"/>
    </cofactor>
</comment>
<dbReference type="AlphaFoldDB" id="A0A1I7YCR9"/>
<dbReference type="SUPFAM" id="SSF46458">
    <property type="entry name" value="Globin-like"/>
    <property type="match status" value="1"/>
</dbReference>
<dbReference type="InterPro" id="IPR001433">
    <property type="entry name" value="OxRdtase_FAD/NAD-bd"/>
</dbReference>
<dbReference type="CDD" id="cd06183">
    <property type="entry name" value="cyt_b5_reduct_like"/>
    <property type="match status" value="1"/>
</dbReference>
<dbReference type="Gene3D" id="1.10.490.10">
    <property type="entry name" value="Globins"/>
    <property type="match status" value="1"/>
</dbReference>
<evidence type="ECO:0000256" key="6">
    <source>
        <dbReference type="ARBA" id="ARBA00023027"/>
    </source>
</evidence>
<feature type="binding site" evidence="7">
    <location>
        <position position="403"/>
    </location>
    <ligand>
        <name>FAD</name>
        <dbReference type="ChEBI" id="CHEBI:57692"/>
    </ligand>
</feature>
<keyword evidence="8" id="KW-0812">Transmembrane</keyword>
<sequence length="625" mass="70190">MMRIKEAIMRKKLIQQLNEEFRDEDLELQLDRAVERGKGRQLPTVSYAIVANPNVPVDENHSEITNESSFISDEDTSNLIGLQEFVTDLNSRLTDLQRRALRVTWKRLSEAPKTSGRGTIQIMEKILEKLHESDPSMMALFYKSAFLSCIEDRRKRSGGPGPTIATLRDHANLLIDFVDSVLNVMFDIPLQKPVYDPETIGRIHARLAPLGFDRAIWHKLGECFAEVMFCQEVVRAYPQAASAWSLLAVAFTDKVYSASKHSTSRLSRLLLSTWEEVPICSYWLCRVWLQMDAKTGIVSAAGVAVGVMFASFVVNSYHNDKTKKRSKSKSRASTSSETTEKHCLLKNPESKYQIRFVKKAALTPDTKRFRFQLPDANEVLGCPVGNYVVFTAKVNGKTLSRPYTPISSVTDKGFVEFVIKVYYPNADFPQGGVFSQFLDSLKKGDLVSISGPLGSFEYAGEGRILTSANCSPSSRTNRESRYKCLGMVTGGSGITPMYQIIKAIISNPKDSTKVVLLYASRDEQNIILRNELDAFEEQHPESFKVHYIVDKKPMDSRLTKGPITEEFIKERMPSPGADVAAFVSGPPEMVNLVCIPGIDATGYDQDHTYIFWYRSYPFGEQPGQP</sequence>
<dbReference type="FunFam" id="2.40.30.10:FF:000021">
    <property type="entry name" value="NADH-cytochrome b5 reductase"/>
    <property type="match status" value="1"/>
</dbReference>
<feature type="binding site" evidence="7">
    <location>
        <position position="435"/>
    </location>
    <ligand>
        <name>FAD</name>
        <dbReference type="ChEBI" id="CHEBI:57692"/>
    </ligand>
</feature>
<feature type="binding site" evidence="7">
    <location>
        <position position="420"/>
    </location>
    <ligand>
        <name>FAD</name>
        <dbReference type="ChEBI" id="CHEBI:57692"/>
    </ligand>
</feature>
<dbReference type="GO" id="GO:0016491">
    <property type="term" value="F:oxidoreductase activity"/>
    <property type="evidence" value="ECO:0007669"/>
    <property type="project" value="UniProtKB-KW"/>
</dbReference>
<dbReference type="CDD" id="cd01040">
    <property type="entry name" value="Mb-like"/>
    <property type="match status" value="1"/>
</dbReference>
<reference evidence="11" key="1">
    <citation type="submission" date="2016-11" db="UniProtKB">
        <authorList>
            <consortium name="WormBaseParasite"/>
        </authorList>
    </citation>
    <scope>IDENTIFICATION</scope>
</reference>
<dbReference type="PANTHER" id="PTHR19370">
    <property type="entry name" value="NADH-CYTOCHROME B5 REDUCTASE"/>
    <property type="match status" value="1"/>
</dbReference>
<accession>A0A1I7YCR9</accession>
<evidence type="ECO:0000256" key="1">
    <source>
        <dbReference type="ARBA" id="ARBA00001970"/>
    </source>
</evidence>
<dbReference type="InterPro" id="IPR039261">
    <property type="entry name" value="FNR_nucleotide-bd"/>
</dbReference>
<dbReference type="SUPFAM" id="SSF63380">
    <property type="entry name" value="Riboflavin synthase domain-like"/>
    <property type="match status" value="1"/>
</dbReference>
<organism evidence="10 11">
    <name type="scientific">Steinernema glaseri</name>
    <dbReference type="NCBI Taxonomy" id="37863"/>
    <lineage>
        <taxon>Eukaryota</taxon>
        <taxon>Metazoa</taxon>
        <taxon>Ecdysozoa</taxon>
        <taxon>Nematoda</taxon>
        <taxon>Chromadorea</taxon>
        <taxon>Rhabditida</taxon>
        <taxon>Tylenchina</taxon>
        <taxon>Panagrolaimomorpha</taxon>
        <taxon>Strongyloidoidea</taxon>
        <taxon>Steinernematidae</taxon>
        <taxon>Steinernema</taxon>
    </lineage>
</organism>
<comment type="cofactor">
    <cofactor evidence="1">
        <name>heme b</name>
        <dbReference type="ChEBI" id="CHEBI:60344"/>
    </cofactor>
</comment>
<evidence type="ECO:0000256" key="5">
    <source>
        <dbReference type="ARBA" id="ARBA00023002"/>
    </source>
</evidence>
<dbReference type="Pfam" id="PF00175">
    <property type="entry name" value="NAD_binding_1"/>
    <property type="match status" value="1"/>
</dbReference>
<keyword evidence="4 7" id="KW-0274">FAD</keyword>
<dbReference type="GO" id="GO:0071949">
    <property type="term" value="F:FAD binding"/>
    <property type="evidence" value="ECO:0007669"/>
    <property type="project" value="TreeGrafter"/>
</dbReference>
<dbReference type="GO" id="GO:0019825">
    <property type="term" value="F:oxygen binding"/>
    <property type="evidence" value="ECO:0007669"/>
    <property type="project" value="InterPro"/>
</dbReference>
<keyword evidence="3 7" id="KW-0285">Flavoprotein</keyword>
<dbReference type="InterPro" id="IPR001834">
    <property type="entry name" value="CBR-like"/>
</dbReference>
<dbReference type="InterPro" id="IPR001709">
    <property type="entry name" value="Flavoprot_Pyr_Nucl_cyt_Rdtase"/>
</dbReference>
<keyword evidence="8" id="KW-0472">Membrane</keyword>
<dbReference type="SUPFAM" id="SSF52343">
    <property type="entry name" value="Ferredoxin reductase-like, C-terminal NADP-linked domain"/>
    <property type="match status" value="1"/>
</dbReference>
<evidence type="ECO:0000256" key="3">
    <source>
        <dbReference type="ARBA" id="ARBA00022630"/>
    </source>
</evidence>
<dbReference type="InterPro" id="IPR012292">
    <property type="entry name" value="Globin/Proto"/>
</dbReference>
<evidence type="ECO:0000256" key="8">
    <source>
        <dbReference type="SAM" id="Phobius"/>
    </source>
</evidence>
<evidence type="ECO:0000256" key="7">
    <source>
        <dbReference type="PIRSR" id="PIRSR601834-1"/>
    </source>
</evidence>
<dbReference type="Gene3D" id="2.40.30.10">
    <property type="entry name" value="Translation factors"/>
    <property type="match status" value="1"/>
</dbReference>
<dbReference type="InterPro" id="IPR017938">
    <property type="entry name" value="Riboflavin_synthase-like_b-brl"/>
</dbReference>
<evidence type="ECO:0000259" key="9">
    <source>
        <dbReference type="PROSITE" id="PS51384"/>
    </source>
</evidence>
<dbReference type="FunFam" id="3.40.50.80:FF:000009">
    <property type="entry name" value="NADH-cytochrome b5 reductase"/>
    <property type="match status" value="1"/>
</dbReference>
<dbReference type="PROSITE" id="PS51384">
    <property type="entry name" value="FAD_FR"/>
    <property type="match status" value="1"/>
</dbReference>
<keyword evidence="10" id="KW-1185">Reference proteome</keyword>
<dbReference type="PRINTS" id="PR00406">
    <property type="entry name" value="CYTB5RDTASE"/>
</dbReference>
<protein>
    <submittedName>
        <fullName evidence="11">Cytochrome-b5 reductase</fullName>
    </submittedName>
</protein>
<keyword evidence="6" id="KW-0520">NAD</keyword>
<evidence type="ECO:0000313" key="10">
    <source>
        <dbReference type="Proteomes" id="UP000095287"/>
    </source>
</evidence>
<keyword evidence="8" id="KW-1133">Transmembrane helix</keyword>
<dbReference type="PANTHER" id="PTHR19370:SF185">
    <property type="entry name" value="NADH-CYTOCHROME B5 REDUCTASE"/>
    <property type="match status" value="1"/>
</dbReference>
<dbReference type="InterPro" id="IPR044399">
    <property type="entry name" value="Mb-like_M"/>
</dbReference>
<dbReference type="PRINTS" id="PR00371">
    <property type="entry name" value="FPNCR"/>
</dbReference>
<evidence type="ECO:0000256" key="2">
    <source>
        <dbReference type="ARBA" id="ARBA00001974"/>
    </source>
</evidence>
<feature type="binding site" evidence="7">
    <location>
        <position position="402"/>
    </location>
    <ligand>
        <name>FAD</name>
        <dbReference type="ChEBI" id="CHEBI:57692"/>
    </ligand>
</feature>
<name>A0A1I7YCR9_9BILA</name>
<dbReference type="GO" id="GO:0020037">
    <property type="term" value="F:heme binding"/>
    <property type="evidence" value="ECO:0007669"/>
    <property type="project" value="InterPro"/>
</dbReference>
<dbReference type="InterPro" id="IPR009050">
    <property type="entry name" value="Globin-like_sf"/>
</dbReference>
<dbReference type="Proteomes" id="UP000095287">
    <property type="component" value="Unplaced"/>
</dbReference>
<dbReference type="InterPro" id="IPR008333">
    <property type="entry name" value="Cbr1-like_FAD-bd_dom"/>
</dbReference>
<feature type="binding site" evidence="7">
    <location>
        <position position="401"/>
    </location>
    <ligand>
        <name>FAD</name>
        <dbReference type="ChEBI" id="CHEBI:57692"/>
    </ligand>
</feature>
<feature type="domain" description="FAD-binding FR-type" evidence="9">
    <location>
        <begin position="349"/>
        <end position="459"/>
    </location>
</feature>
<dbReference type="WBParaSite" id="L893_g15039.t1">
    <property type="protein sequence ID" value="L893_g15039.t1"/>
    <property type="gene ID" value="L893_g15039"/>
</dbReference>
<evidence type="ECO:0000313" key="11">
    <source>
        <dbReference type="WBParaSite" id="L893_g15039.t1"/>
    </source>
</evidence>
<dbReference type="InterPro" id="IPR017927">
    <property type="entry name" value="FAD-bd_FR_type"/>
</dbReference>
<proteinExistence type="predicted"/>
<keyword evidence="5" id="KW-0560">Oxidoreductase</keyword>
<dbReference type="Pfam" id="PF00970">
    <property type="entry name" value="FAD_binding_6"/>
    <property type="match status" value="1"/>
</dbReference>
<evidence type="ECO:0000256" key="4">
    <source>
        <dbReference type="ARBA" id="ARBA00022827"/>
    </source>
</evidence>